<evidence type="ECO:0000256" key="3">
    <source>
        <dbReference type="ARBA" id="ARBA00022692"/>
    </source>
</evidence>
<keyword evidence="3 6" id="KW-0812">Transmembrane</keyword>
<feature type="transmembrane region" description="Helical" evidence="6">
    <location>
        <begin position="174"/>
        <end position="194"/>
    </location>
</feature>
<dbReference type="CDD" id="cd00637">
    <property type="entry name" value="7tm_classA_rhodopsin-like"/>
    <property type="match status" value="1"/>
</dbReference>
<protein>
    <recommendedName>
        <fullName evidence="6">Serpentine receptor class gamma</fullName>
    </recommendedName>
</protein>
<dbReference type="Gene3D" id="1.20.1070.10">
    <property type="entry name" value="Rhodopsin 7-helix transmembrane proteins"/>
    <property type="match status" value="1"/>
</dbReference>
<evidence type="ECO:0000256" key="1">
    <source>
        <dbReference type="ARBA" id="ARBA00004141"/>
    </source>
</evidence>
<keyword evidence="8" id="KW-1185">Reference proteome</keyword>
<dbReference type="AlphaFoldDB" id="A0A914QFC0"/>
<dbReference type="InterPro" id="IPR000609">
    <property type="entry name" value="7TM_GPCR_serpentine_rcpt_Srg"/>
</dbReference>
<feature type="region of interest" description="Disordered" evidence="7">
    <location>
        <begin position="1"/>
        <end position="117"/>
    </location>
</feature>
<dbReference type="WBParaSite" id="PDA_v2.g30070.t1">
    <property type="protein sequence ID" value="PDA_v2.g30070.t1"/>
    <property type="gene ID" value="PDA_v2.g30070"/>
</dbReference>
<evidence type="ECO:0000313" key="9">
    <source>
        <dbReference type="WBParaSite" id="PDA_v2.g30070.t1"/>
    </source>
</evidence>
<evidence type="ECO:0000256" key="5">
    <source>
        <dbReference type="ARBA" id="ARBA00023136"/>
    </source>
</evidence>
<sequence>MSSSQSSESSSFQPPPGPPGSFPPPGSEGHLPPPGPQGPLPPPGPQGSRPPPGSSGPFPPQESQGPHFQSPGSQVQLPLPGPQGSFQPSGPPESQGQPPSQGSLSPQKPGPVEPPGIFFRQPTEDYNIISTFLGFATVVFGGIQACLHVILAFNRLTAIFFPHRYRTFWNGKSFYAIVSLAFIIPSFLYFWILYYGANVLMSPVFGTYVIDTLRTPIPWV</sequence>
<comment type="similarity">
    <text evidence="2 6">Belongs to the nematode receptor-like protein srg family.</text>
</comment>
<reference evidence="9" key="1">
    <citation type="submission" date="2022-11" db="UniProtKB">
        <authorList>
            <consortium name="WormBaseParasite"/>
        </authorList>
    </citation>
    <scope>IDENTIFICATION</scope>
</reference>
<dbReference type="SUPFAM" id="SSF81321">
    <property type="entry name" value="Family A G protein-coupled receptor-like"/>
    <property type="match status" value="1"/>
</dbReference>
<feature type="compositionally biased region" description="Pro residues" evidence="7">
    <location>
        <begin position="13"/>
        <end position="60"/>
    </location>
</feature>
<feature type="compositionally biased region" description="Low complexity" evidence="7">
    <location>
        <begin position="76"/>
        <end position="107"/>
    </location>
</feature>
<evidence type="ECO:0000256" key="6">
    <source>
        <dbReference type="RuleBase" id="RU280813"/>
    </source>
</evidence>
<evidence type="ECO:0000256" key="4">
    <source>
        <dbReference type="ARBA" id="ARBA00022989"/>
    </source>
</evidence>
<dbReference type="GO" id="GO:0016020">
    <property type="term" value="C:membrane"/>
    <property type="evidence" value="ECO:0007669"/>
    <property type="project" value="UniProtKB-SubCell"/>
</dbReference>
<proteinExistence type="inferred from homology"/>
<feature type="transmembrane region" description="Helical" evidence="6">
    <location>
        <begin position="128"/>
        <end position="153"/>
    </location>
</feature>
<evidence type="ECO:0000256" key="2">
    <source>
        <dbReference type="ARBA" id="ARBA00005692"/>
    </source>
</evidence>
<organism evidence="8 9">
    <name type="scientific">Panagrolaimus davidi</name>
    <dbReference type="NCBI Taxonomy" id="227884"/>
    <lineage>
        <taxon>Eukaryota</taxon>
        <taxon>Metazoa</taxon>
        <taxon>Ecdysozoa</taxon>
        <taxon>Nematoda</taxon>
        <taxon>Chromadorea</taxon>
        <taxon>Rhabditida</taxon>
        <taxon>Tylenchina</taxon>
        <taxon>Panagrolaimomorpha</taxon>
        <taxon>Panagrolaimoidea</taxon>
        <taxon>Panagrolaimidae</taxon>
        <taxon>Panagrolaimus</taxon>
    </lineage>
</organism>
<dbReference type="GO" id="GO:0007606">
    <property type="term" value="P:sensory perception of chemical stimulus"/>
    <property type="evidence" value="ECO:0007669"/>
    <property type="project" value="UniProtKB-UniRule"/>
</dbReference>
<keyword evidence="5 6" id="KW-0472">Membrane</keyword>
<comment type="caution">
    <text evidence="6">Lacks conserved residue(s) required for the propagation of feature annotation.</text>
</comment>
<name>A0A914QFC0_9BILA</name>
<evidence type="ECO:0000313" key="8">
    <source>
        <dbReference type="Proteomes" id="UP000887578"/>
    </source>
</evidence>
<evidence type="ECO:0000256" key="7">
    <source>
        <dbReference type="SAM" id="MobiDB-lite"/>
    </source>
</evidence>
<dbReference type="GO" id="GO:0004888">
    <property type="term" value="F:transmembrane signaling receptor activity"/>
    <property type="evidence" value="ECO:0007669"/>
    <property type="project" value="InterPro"/>
</dbReference>
<feature type="compositionally biased region" description="Low complexity" evidence="7">
    <location>
        <begin position="1"/>
        <end position="12"/>
    </location>
</feature>
<accession>A0A914QFC0</accession>
<dbReference type="Proteomes" id="UP000887578">
    <property type="component" value="Unplaced"/>
</dbReference>
<keyword evidence="4 6" id="KW-1133">Transmembrane helix</keyword>
<comment type="subcellular location">
    <subcellularLocation>
        <location evidence="1">Membrane</location>
        <topology evidence="1">Multi-pass membrane protein</topology>
    </subcellularLocation>
</comment>
<dbReference type="Pfam" id="PF02118">
    <property type="entry name" value="Srg"/>
    <property type="match status" value="1"/>
</dbReference>